<protein>
    <submittedName>
        <fullName evidence="2">Uncharacterized protein</fullName>
    </submittedName>
</protein>
<evidence type="ECO:0000256" key="1">
    <source>
        <dbReference type="SAM" id="Phobius"/>
    </source>
</evidence>
<evidence type="ECO:0000313" key="3">
    <source>
        <dbReference type="Proteomes" id="UP000054558"/>
    </source>
</evidence>
<feature type="transmembrane region" description="Helical" evidence="1">
    <location>
        <begin position="20"/>
        <end position="40"/>
    </location>
</feature>
<name>A0A1Y1IEE5_KLENI</name>
<proteinExistence type="predicted"/>
<dbReference type="Proteomes" id="UP000054558">
    <property type="component" value="Unassembled WGS sequence"/>
</dbReference>
<evidence type="ECO:0000313" key="2">
    <source>
        <dbReference type="EMBL" id="GAQ87066.1"/>
    </source>
</evidence>
<keyword evidence="1" id="KW-0812">Transmembrane</keyword>
<keyword evidence="3" id="KW-1185">Reference proteome</keyword>
<organism evidence="2 3">
    <name type="scientific">Klebsormidium nitens</name>
    <name type="common">Green alga</name>
    <name type="synonym">Ulothrix nitens</name>
    <dbReference type="NCBI Taxonomy" id="105231"/>
    <lineage>
        <taxon>Eukaryota</taxon>
        <taxon>Viridiplantae</taxon>
        <taxon>Streptophyta</taxon>
        <taxon>Klebsormidiophyceae</taxon>
        <taxon>Klebsormidiales</taxon>
        <taxon>Klebsormidiaceae</taxon>
        <taxon>Klebsormidium</taxon>
    </lineage>
</organism>
<dbReference type="AlphaFoldDB" id="A0A1Y1IEE5"/>
<accession>A0A1Y1IEE5</accession>
<keyword evidence="1" id="KW-1133">Transmembrane helix</keyword>
<dbReference type="OrthoDB" id="2021098at2759"/>
<keyword evidence="1" id="KW-0472">Membrane</keyword>
<reference evidence="2 3" key="1">
    <citation type="journal article" date="2014" name="Nat. Commun.">
        <title>Klebsormidium flaccidum genome reveals primary factors for plant terrestrial adaptation.</title>
        <authorList>
            <person name="Hori K."/>
            <person name="Maruyama F."/>
            <person name="Fujisawa T."/>
            <person name="Togashi T."/>
            <person name="Yamamoto N."/>
            <person name="Seo M."/>
            <person name="Sato S."/>
            <person name="Yamada T."/>
            <person name="Mori H."/>
            <person name="Tajima N."/>
            <person name="Moriyama T."/>
            <person name="Ikeuchi M."/>
            <person name="Watanabe M."/>
            <person name="Wada H."/>
            <person name="Kobayashi K."/>
            <person name="Saito M."/>
            <person name="Masuda T."/>
            <person name="Sasaki-Sekimoto Y."/>
            <person name="Mashiguchi K."/>
            <person name="Awai K."/>
            <person name="Shimojima M."/>
            <person name="Masuda S."/>
            <person name="Iwai M."/>
            <person name="Nobusawa T."/>
            <person name="Narise T."/>
            <person name="Kondo S."/>
            <person name="Saito H."/>
            <person name="Sato R."/>
            <person name="Murakawa M."/>
            <person name="Ihara Y."/>
            <person name="Oshima-Yamada Y."/>
            <person name="Ohtaka K."/>
            <person name="Satoh M."/>
            <person name="Sonobe K."/>
            <person name="Ishii M."/>
            <person name="Ohtani R."/>
            <person name="Kanamori-Sato M."/>
            <person name="Honoki R."/>
            <person name="Miyazaki D."/>
            <person name="Mochizuki H."/>
            <person name="Umetsu J."/>
            <person name="Higashi K."/>
            <person name="Shibata D."/>
            <person name="Kamiya Y."/>
            <person name="Sato N."/>
            <person name="Nakamura Y."/>
            <person name="Tabata S."/>
            <person name="Ida S."/>
            <person name="Kurokawa K."/>
            <person name="Ohta H."/>
        </authorList>
    </citation>
    <scope>NUCLEOTIDE SEQUENCE [LARGE SCALE GENOMIC DNA]</scope>
    <source>
        <strain evidence="2 3">NIES-2285</strain>
    </source>
</reference>
<dbReference type="EMBL" id="DF237278">
    <property type="protein sequence ID" value="GAQ87066.1"/>
    <property type="molecule type" value="Genomic_DNA"/>
</dbReference>
<dbReference type="OMA" id="VTDWNFS"/>
<gene>
    <name evidence="2" type="ORF">KFL_003290020</name>
</gene>
<dbReference type="STRING" id="105231.A0A1Y1IEE5"/>
<sequence>MGRPAGVGLWGSVPADTRRTLYIQLAGIVFVTLLCVHNLLELLSSDYGRGSADGVGSWVWRAETTYSWTNFGGRVKESGVKKEPGPNPEAASLPPFNLDCTAAQFLESVATGSRNGVRDGPFHTDCQLYNYTSSEACGVLSSFDSILVFGESHERHFVQGLFSLLRNNTRGMGGLQNWRVPPGSDVDKQCQGEEAFEEKDCRWVVLTTTDHMGPETFTADELAPLNVMHEFCPGYLPPTIKSIYSYKPERVNIRYTNSILAHHPRSVLLYGWGFHAGLDSARALQYLITPMDQLAQEYPETTQVVLSRHSAQANRPEQYEATQGNGIIRKYNEEIGGNITWMNEQRPGVRPIYYYDMYNLTKEASSFDGSHYGLRVGLLKAQVTINFLDRLRHELGFAPRFTKF</sequence>